<accession>A0A3A1USW5</accession>
<evidence type="ECO:0000313" key="6">
    <source>
        <dbReference type="Proteomes" id="UP000266482"/>
    </source>
</evidence>
<gene>
    <name evidence="5" type="ORF">D3P08_16165</name>
</gene>
<dbReference type="InterPro" id="IPR036582">
    <property type="entry name" value="Mao_N_sf"/>
</dbReference>
<dbReference type="SUPFAM" id="SSF101898">
    <property type="entry name" value="NHL repeat"/>
    <property type="match status" value="1"/>
</dbReference>
<dbReference type="Gene3D" id="3.30.457.10">
    <property type="entry name" value="Copper amine oxidase-like, N-terminal domain"/>
    <property type="match status" value="1"/>
</dbReference>
<dbReference type="RefSeq" id="WP_119600868.1">
    <property type="nucleotide sequence ID" value="NZ_QXQA01000010.1"/>
</dbReference>
<dbReference type="Pfam" id="PF01436">
    <property type="entry name" value="NHL"/>
    <property type="match status" value="5"/>
</dbReference>
<evidence type="ECO:0000259" key="4">
    <source>
        <dbReference type="Pfam" id="PF07833"/>
    </source>
</evidence>
<dbReference type="InterPro" id="IPR012854">
    <property type="entry name" value="Cu_amine_oxidase-like_N"/>
</dbReference>
<organism evidence="5 6">
    <name type="scientific">Paenibacillus nanensis</name>
    <dbReference type="NCBI Taxonomy" id="393251"/>
    <lineage>
        <taxon>Bacteria</taxon>
        <taxon>Bacillati</taxon>
        <taxon>Bacillota</taxon>
        <taxon>Bacilli</taxon>
        <taxon>Bacillales</taxon>
        <taxon>Paenibacillaceae</taxon>
        <taxon>Paenibacillus</taxon>
    </lineage>
</organism>
<feature type="chain" id="PRO_5038685488" evidence="3">
    <location>
        <begin position="20"/>
        <end position="518"/>
    </location>
</feature>
<dbReference type="OrthoDB" id="9799230at2"/>
<dbReference type="Pfam" id="PF07833">
    <property type="entry name" value="Cu_amine_oxidN1"/>
    <property type="match status" value="1"/>
</dbReference>
<reference evidence="5 6" key="1">
    <citation type="submission" date="2018-09" db="EMBL/GenBank/DDBJ databases">
        <title>Paenibacillus aracenensis nov. sp. isolated from a cave in southern Spain.</title>
        <authorList>
            <person name="Jurado V."/>
            <person name="Gutierrez-Patricio S."/>
            <person name="Gonzalez-Pimentel J.L."/>
            <person name="Miller A.Z."/>
            <person name="Laiz L."/>
            <person name="Saiz-Jimenez C."/>
        </authorList>
    </citation>
    <scope>NUCLEOTIDE SEQUENCE [LARGE SCALE GENOMIC DNA]</scope>
    <source>
        <strain evidence="5 6">DSM 22867</strain>
    </source>
</reference>
<keyword evidence="3" id="KW-0732">Signal</keyword>
<keyword evidence="6" id="KW-1185">Reference proteome</keyword>
<proteinExistence type="predicted"/>
<feature type="repeat" description="NHL" evidence="2">
    <location>
        <begin position="374"/>
        <end position="404"/>
    </location>
</feature>
<evidence type="ECO:0000313" key="5">
    <source>
        <dbReference type="EMBL" id="RIX51577.1"/>
    </source>
</evidence>
<dbReference type="EMBL" id="QXQA01000010">
    <property type="protein sequence ID" value="RIX51577.1"/>
    <property type="molecule type" value="Genomic_DNA"/>
</dbReference>
<dbReference type="PROSITE" id="PS51125">
    <property type="entry name" value="NHL"/>
    <property type="match status" value="2"/>
</dbReference>
<dbReference type="SUPFAM" id="SSF55383">
    <property type="entry name" value="Copper amine oxidase, domain N"/>
    <property type="match status" value="1"/>
</dbReference>
<feature type="domain" description="Copper amine oxidase-like N-terminal" evidence="4">
    <location>
        <begin position="422"/>
        <end position="516"/>
    </location>
</feature>
<protein>
    <submittedName>
        <fullName evidence="5">Copper amine oxidase</fullName>
    </submittedName>
</protein>
<dbReference type="Proteomes" id="UP000266482">
    <property type="component" value="Unassembled WGS sequence"/>
</dbReference>
<name>A0A3A1USW5_9BACL</name>
<sequence length="518" mass="54215">MKKTITILLASALSISTLAGTAAASFAQDSLVGDKGQIMLDVTTYAGSGDYGSIGGMKLQAEFRSPSGLLVRQDGTLVVTDRDNHLLRSLSDDGVETLAGVMLRKDAEGLPIGGLLDGSADASLFQSPSGIASNDKGELYVADTGNHAIRKIGSDGRVTTIAGSGLMGRTDGPGARAAFNSPSDVAVAADGTVYIADTLNHVIRKMTTAGEVVTLTAPSDRVVEAFPGVAVPAGDFADGDMAKAKFNEPTGLALDASGNLYVSDSGNQSIRYINFATGKVTTVAGIGAGLKQGASLYADRTKLYAEGGFADGKASAASFRYPAGIAVTEEGGLVIADSLNHSIRYLRDGEVVTLAGQPSLLTGERDGADRLASFHRPTDVAVAQDGSVYVADSRNNKIRLLTPYQLPELPDSRALKVVLGSELVSFDAQPEMVNSRVMVPVRAVAEQLGYEVEYADGERLVTFTGEEGAVIELRIDAASPYAPYLKQGRAYVPVRFMAEALGLDVQWNQANRTVILRP</sequence>
<comment type="caution">
    <text evidence="5">The sequence shown here is derived from an EMBL/GenBank/DDBJ whole genome shotgun (WGS) entry which is preliminary data.</text>
</comment>
<evidence type="ECO:0000256" key="2">
    <source>
        <dbReference type="PROSITE-ProRule" id="PRU00504"/>
    </source>
</evidence>
<keyword evidence="1" id="KW-0677">Repeat</keyword>
<dbReference type="InterPro" id="IPR001258">
    <property type="entry name" value="NHL_repeat"/>
</dbReference>
<dbReference type="PANTHER" id="PTHR13833:SF71">
    <property type="entry name" value="NHL DOMAIN-CONTAINING PROTEIN"/>
    <property type="match status" value="1"/>
</dbReference>
<feature type="signal peptide" evidence="3">
    <location>
        <begin position="1"/>
        <end position="19"/>
    </location>
</feature>
<feature type="repeat" description="NHL" evidence="2">
    <location>
        <begin position="125"/>
        <end position="155"/>
    </location>
</feature>
<dbReference type="PANTHER" id="PTHR13833">
    <property type="match status" value="1"/>
</dbReference>
<dbReference type="Gene3D" id="2.120.10.30">
    <property type="entry name" value="TolB, C-terminal domain"/>
    <property type="match status" value="4"/>
</dbReference>
<evidence type="ECO:0000256" key="3">
    <source>
        <dbReference type="SAM" id="SignalP"/>
    </source>
</evidence>
<evidence type="ECO:0000256" key="1">
    <source>
        <dbReference type="ARBA" id="ARBA00022737"/>
    </source>
</evidence>
<dbReference type="InterPro" id="IPR011042">
    <property type="entry name" value="6-blade_b-propeller_TolB-like"/>
</dbReference>
<dbReference type="AlphaFoldDB" id="A0A3A1USW5"/>